<feature type="compositionally biased region" description="Basic and acidic residues" evidence="1">
    <location>
        <begin position="115"/>
        <end position="126"/>
    </location>
</feature>
<dbReference type="AlphaFoldDB" id="A0A482WGH6"/>
<dbReference type="InParanoid" id="A0A482WGH6"/>
<name>A0A482WGH6_LAOST</name>
<reference evidence="2 3" key="1">
    <citation type="journal article" date="2017" name="Gigascience">
        <title>Genome sequence of the small brown planthopper, Laodelphax striatellus.</title>
        <authorList>
            <person name="Zhu J."/>
            <person name="Jiang F."/>
            <person name="Wang X."/>
            <person name="Yang P."/>
            <person name="Bao Y."/>
            <person name="Zhao W."/>
            <person name="Wang W."/>
            <person name="Lu H."/>
            <person name="Wang Q."/>
            <person name="Cui N."/>
            <person name="Li J."/>
            <person name="Chen X."/>
            <person name="Luo L."/>
            <person name="Yu J."/>
            <person name="Kang L."/>
            <person name="Cui F."/>
        </authorList>
    </citation>
    <scope>NUCLEOTIDE SEQUENCE [LARGE SCALE GENOMIC DNA]</scope>
    <source>
        <strain evidence="2">Lst14</strain>
    </source>
</reference>
<feature type="region of interest" description="Disordered" evidence="1">
    <location>
        <begin position="70"/>
        <end position="132"/>
    </location>
</feature>
<comment type="caution">
    <text evidence="2">The sequence shown here is derived from an EMBL/GenBank/DDBJ whole genome shotgun (WGS) entry which is preliminary data.</text>
</comment>
<organism evidence="2 3">
    <name type="scientific">Laodelphax striatellus</name>
    <name type="common">Small brown planthopper</name>
    <name type="synonym">Delphax striatella</name>
    <dbReference type="NCBI Taxonomy" id="195883"/>
    <lineage>
        <taxon>Eukaryota</taxon>
        <taxon>Metazoa</taxon>
        <taxon>Ecdysozoa</taxon>
        <taxon>Arthropoda</taxon>
        <taxon>Hexapoda</taxon>
        <taxon>Insecta</taxon>
        <taxon>Pterygota</taxon>
        <taxon>Neoptera</taxon>
        <taxon>Paraneoptera</taxon>
        <taxon>Hemiptera</taxon>
        <taxon>Auchenorrhyncha</taxon>
        <taxon>Fulgoroidea</taxon>
        <taxon>Delphacidae</taxon>
        <taxon>Criomorphinae</taxon>
        <taxon>Laodelphax</taxon>
    </lineage>
</organism>
<evidence type="ECO:0000313" key="2">
    <source>
        <dbReference type="EMBL" id="RZF32450.1"/>
    </source>
</evidence>
<gene>
    <name evidence="2" type="ORF">LSTR_LSTR011994</name>
</gene>
<sequence length="132" mass="15450">MVDERREWGEGRRSKGREVSGSTCQSLCRLLSGYWAFNRKEVDEVGNIFVAVFYKRFPAGCGTVIHSMHERNATANHRRGVPEMRQPAPIADNRKKKQEENKKNKKKEEHKRKDKKESNMREKGEEMQEEGE</sequence>
<evidence type="ECO:0000313" key="3">
    <source>
        <dbReference type="Proteomes" id="UP000291343"/>
    </source>
</evidence>
<keyword evidence="3" id="KW-1185">Reference proteome</keyword>
<dbReference type="Proteomes" id="UP000291343">
    <property type="component" value="Unassembled WGS sequence"/>
</dbReference>
<evidence type="ECO:0000256" key="1">
    <source>
        <dbReference type="SAM" id="MobiDB-lite"/>
    </source>
</evidence>
<protein>
    <submittedName>
        <fullName evidence="2">Uncharacterized protein</fullName>
    </submittedName>
</protein>
<accession>A0A482WGH6</accession>
<dbReference type="SMR" id="A0A482WGH6"/>
<proteinExistence type="predicted"/>
<feature type="compositionally biased region" description="Basic residues" evidence="1">
    <location>
        <begin position="103"/>
        <end position="114"/>
    </location>
</feature>
<dbReference type="EMBL" id="QKKF02037213">
    <property type="protein sequence ID" value="RZF32450.1"/>
    <property type="molecule type" value="Genomic_DNA"/>
</dbReference>